<evidence type="ECO:0000256" key="2">
    <source>
        <dbReference type="RuleBase" id="RU362080"/>
    </source>
</evidence>
<dbReference type="RefSeq" id="WP_038044013.1">
    <property type="nucleotide sequence ID" value="NZ_JAKEDU010000015.1"/>
</dbReference>
<sequence>MERVPLRLLKNRLGFYLRKVRQGESLLLTDRGRPVARLVPEGSGLEARLQALATLGLLDLGEGRLPDREPVAYSRASVADLLVEER</sequence>
<dbReference type="Pfam" id="PF02604">
    <property type="entry name" value="PhdYeFM_antitox"/>
    <property type="match status" value="1"/>
</dbReference>
<dbReference type="InterPro" id="IPR036165">
    <property type="entry name" value="YefM-like_sf"/>
</dbReference>
<dbReference type="AlphaFoldDB" id="A0A4Y9FBK3"/>
<evidence type="ECO:0000313" key="3">
    <source>
        <dbReference type="EMBL" id="TFU26496.1"/>
    </source>
</evidence>
<name>A0A4Y9FBK3_9DEIN</name>
<dbReference type="Proteomes" id="UP000297668">
    <property type="component" value="Unassembled WGS sequence"/>
</dbReference>
<comment type="function">
    <text evidence="2">Antitoxin component of a type II toxin-antitoxin (TA) system.</text>
</comment>
<evidence type="ECO:0000313" key="4">
    <source>
        <dbReference type="Proteomes" id="UP000297668"/>
    </source>
</evidence>
<protein>
    <recommendedName>
        <fullName evidence="2">Antitoxin</fullName>
    </recommendedName>
</protein>
<comment type="caution">
    <text evidence="3">The sequence shown here is derived from an EMBL/GenBank/DDBJ whole genome shotgun (WGS) entry which is preliminary data.</text>
</comment>
<dbReference type="EMBL" id="SJZF01000008">
    <property type="protein sequence ID" value="TFU26496.1"/>
    <property type="molecule type" value="Genomic_DNA"/>
</dbReference>
<dbReference type="NCBIfam" id="TIGR01552">
    <property type="entry name" value="phd_fam"/>
    <property type="match status" value="1"/>
</dbReference>
<comment type="similarity">
    <text evidence="1 2">Belongs to the phD/YefM antitoxin family.</text>
</comment>
<proteinExistence type="inferred from homology"/>
<organism evidence="3 4">
    <name type="scientific">Thermus tengchongensis</name>
    <dbReference type="NCBI Taxonomy" id="1214928"/>
    <lineage>
        <taxon>Bacteria</taxon>
        <taxon>Thermotogati</taxon>
        <taxon>Deinococcota</taxon>
        <taxon>Deinococci</taxon>
        <taxon>Thermales</taxon>
        <taxon>Thermaceae</taxon>
        <taxon>Thermus</taxon>
    </lineage>
</organism>
<reference evidence="3 4" key="1">
    <citation type="submission" date="2019-03" db="EMBL/GenBank/DDBJ databases">
        <title>Thermus tengchongensis species for the arsenic transformation mechanism.</title>
        <authorList>
            <person name="Yuan G.C."/>
        </authorList>
    </citation>
    <scope>NUCLEOTIDE SEQUENCE [LARGE SCALE GENOMIC DNA]</scope>
    <source>
        <strain evidence="3 4">15W</strain>
    </source>
</reference>
<dbReference type="InterPro" id="IPR006442">
    <property type="entry name" value="Antitoxin_Phd/YefM"/>
</dbReference>
<gene>
    <name evidence="3" type="ORF">E0687_05660</name>
</gene>
<dbReference type="SUPFAM" id="SSF143120">
    <property type="entry name" value="YefM-like"/>
    <property type="match status" value="1"/>
</dbReference>
<evidence type="ECO:0000256" key="1">
    <source>
        <dbReference type="ARBA" id="ARBA00009981"/>
    </source>
</evidence>
<dbReference type="Gene3D" id="3.40.1620.10">
    <property type="entry name" value="YefM-like domain"/>
    <property type="match status" value="1"/>
</dbReference>
<accession>A0A4Y9FBK3</accession>